<dbReference type="KEGG" id="afl:Aflv_1270"/>
<evidence type="ECO:0000313" key="3">
    <source>
        <dbReference type="Proteomes" id="UP000000742"/>
    </source>
</evidence>
<dbReference type="EMBL" id="CP000922">
    <property type="protein sequence ID" value="ACJ33640.1"/>
    <property type="molecule type" value="Genomic_DNA"/>
</dbReference>
<name>B7GJH0_ANOFW</name>
<evidence type="ECO:0000259" key="1">
    <source>
        <dbReference type="Pfam" id="PF06276"/>
    </source>
</evidence>
<dbReference type="HOGENOM" id="CLU_069996_1_0_9"/>
<dbReference type="eggNOG" id="COG4114">
    <property type="taxonomic scope" value="Bacteria"/>
</dbReference>
<dbReference type="Proteomes" id="UP000000742">
    <property type="component" value="Chromosome"/>
</dbReference>
<dbReference type="InterPro" id="IPR022770">
    <property type="entry name" value="IucA/IucC-like_C"/>
</dbReference>
<dbReference type="AlphaFoldDB" id="B7GJH0"/>
<accession>B7GJH0</accession>
<dbReference type="Pfam" id="PF06276">
    <property type="entry name" value="FhuF"/>
    <property type="match status" value="1"/>
</dbReference>
<feature type="domain" description="Aerobactin siderophore biosynthesis IucA/IucC-like C-terminal" evidence="1">
    <location>
        <begin position="62"/>
        <end position="184"/>
    </location>
</feature>
<proteinExistence type="predicted"/>
<sequence>MMNLSEDEVKQLERFRFSKKRMISPLSIRLDQLHDERELAIYLQLVQQKIGARNQMVSASIFMKRYSFFIAIVLYAMSVWNKRLSSSFQQIWMETDIESKMWMPTFRFESLTYTTVSENRDKWRTQIIEHLFAGHLALLIEQLRKTTHISPLILWENVSIYIIWLYETLIGENECCDVRQQIYDDFLFVVQKADGKLFGPYSQNPLYRFWKGESRIQRTTCCLFYQTTKQSHCKICPIR</sequence>
<dbReference type="GO" id="GO:0003824">
    <property type="term" value="F:catalytic activity"/>
    <property type="evidence" value="ECO:0007669"/>
    <property type="project" value="UniProtKB-ARBA"/>
</dbReference>
<evidence type="ECO:0000313" key="2">
    <source>
        <dbReference type="EMBL" id="ACJ33640.1"/>
    </source>
</evidence>
<dbReference type="STRING" id="491915.Aflv_1270"/>
<gene>
    <name evidence="2" type="ordered locus">Aflv_1270</name>
</gene>
<organism evidence="2 3">
    <name type="scientific">Anoxybacillus flavithermus (strain DSM 21510 / WK1)</name>
    <dbReference type="NCBI Taxonomy" id="491915"/>
    <lineage>
        <taxon>Bacteria</taxon>
        <taxon>Bacillati</taxon>
        <taxon>Bacillota</taxon>
        <taxon>Bacilli</taxon>
        <taxon>Bacillales</taxon>
        <taxon>Anoxybacillaceae</taxon>
        <taxon>Anoxybacillus</taxon>
    </lineage>
</organism>
<protein>
    <submittedName>
        <fullName evidence="2">Uncharacterized Fe-S protein</fullName>
    </submittedName>
</protein>
<reference evidence="2 3" key="1">
    <citation type="journal article" date="2008" name="Genome Biol.">
        <title>Encapsulated in silica: genome, proteome and physiology of the thermophilic bacterium Anoxybacillus flavithermus WK1.</title>
        <authorList>
            <person name="Saw J.H."/>
            <person name="Mountain B.W."/>
            <person name="Feng L."/>
            <person name="Omelchenko M.V."/>
            <person name="Hou S."/>
            <person name="Saito J.A."/>
            <person name="Stott M.B."/>
            <person name="Li D."/>
            <person name="Zhao G."/>
            <person name="Wu J."/>
            <person name="Galperin M.Y."/>
            <person name="Koonin E.V."/>
            <person name="Makarova K.S."/>
            <person name="Wolf Y.I."/>
            <person name="Rigden D.J."/>
            <person name="Dunfield P.F."/>
            <person name="Wang L."/>
            <person name="Alam M."/>
        </authorList>
    </citation>
    <scope>NUCLEOTIDE SEQUENCE [LARGE SCALE GENOMIC DNA]</scope>
    <source>
        <strain evidence="3">DSM 21510 / WK1</strain>
    </source>
</reference>